<keyword evidence="2" id="KW-0732">Signal</keyword>
<keyword evidence="4" id="KW-1185">Reference proteome</keyword>
<proteinExistence type="predicted"/>
<feature type="region of interest" description="Disordered" evidence="1">
    <location>
        <begin position="170"/>
        <end position="199"/>
    </location>
</feature>
<feature type="chain" id="PRO_5045749212" evidence="2">
    <location>
        <begin position="21"/>
        <end position="382"/>
    </location>
</feature>
<dbReference type="EMBL" id="SBIQ01000017">
    <property type="protein sequence ID" value="KAF7684359.1"/>
    <property type="molecule type" value="Genomic_DNA"/>
</dbReference>
<feature type="signal peptide" evidence="2">
    <location>
        <begin position="1"/>
        <end position="20"/>
    </location>
</feature>
<evidence type="ECO:0000313" key="4">
    <source>
        <dbReference type="Proteomes" id="UP001516464"/>
    </source>
</evidence>
<evidence type="ECO:0000313" key="3">
    <source>
        <dbReference type="EMBL" id="KAF7684359.1"/>
    </source>
</evidence>
<evidence type="ECO:0000256" key="2">
    <source>
        <dbReference type="SAM" id="SignalP"/>
    </source>
</evidence>
<feature type="compositionally biased region" description="Low complexity" evidence="1">
    <location>
        <begin position="190"/>
        <end position="199"/>
    </location>
</feature>
<accession>A0ABQ7I1P4</accession>
<feature type="compositionally biased region" description="Polar residues" evidence="1">
    <location>
        <begin position="177"/>
        <end position="189"/>
    </location>
</feature>
<evidence type="ECO:0000256" key="1">
    <source>
        <dbReference type="SAM" id="MobiDB-lite"/>
    </source>
</evidence>
<protein>
    <submittedName>
        <fullName evidence="3">Uncharacterized protein</fullName>
    </submittedName>
</protein>
<reference evidence="3 4" key="1">
    <citation type="submission" date="2019-01" db="EMBL/GenBank/DDBJ databases">
        <title>Genomes sequencing and comparative genomics of infectious freshwater microsporidia, Cucumispora dikerogammari and Thelohania contejeani.</title>
        <authorList>
            <person name="Cormier A."/>
            <person name="Giraud I."/>
            <person name="Wattier R."/>
            <person name="Teixeira M."/>
            <person name="Grandjean F."/>
            <person name="Rigaud T."/>
            <person name="Cordaux R."/>
        </authorList>
    </citation>
    <scope>NUCLEOTIDE SEQUENCE [LARGE SCALE GENOMIC DNA]</scope>
    <source>
        <strain evidence="3">T1</strain>
        <tissue evidence="3">Spores</tissue>
    </source>
</reference>
<organism evidence="3 4">
    <name type="scientific">Astathelohania contejeani</name>
    <dbReference type="NCBI Taxonomy" id="164912"/>
    <lineage>
        <taxon>Eukaryota</taxon>
        <taxon>Fungi</taxon>
        <taxon>Fungi incertae sedis</taxon>
        <taxon>Microsporidia</taxon>
        <taxon>Astathelohaniidae</taxon>
        <taxon>Astathelohania</taxon>
    </lineage>
</organism>
<sequence length="382" mass="37333">MLSAAAIIILAYLGFGATMCNPGCGGGSSSSGGTNGYFINCGPGSDGGNGYMGGNGGGSGVVMNCSPSIGGGGAGYNPFTPGGSGTSGGFIPGHGNPSGGVPTVPVVPQPVMPQPVMPQPVMPQPVVPQPVVTQPVVTQVTQPPVVVTQVTPPPVVPTTKCTTQTIEECEEVPPAQPSNTPGESGNTPGTVTVSHAPPTAPVATAPISNVPGQVQCVVAPPQPVVYSTPSIPVMTVPVSPPTPIVPGVVSGGISMPGSNGGGVQMNCTPTNGGGGGSMVKPSKPVVINGGSGGMTGCKVYNGSSTPTCYCEPSGGISYGGNGGGSGGSQVNCDDLSNDIKACEQGNFMLTTNVLGVNLPTVTPIKPSLQPEFTSTCDECVCK</sequence>
<comment type="caution">
    <text evidence="3">The sequence shown here is derived from an EMBL/GenBank/DDBJ whole genome shotgun (WGS) entry which is preliminary data.</text>
</comment>
<gene>
    <name evidence="3" type="ORF">TCON_0466</name>
</gene>
<name>A0ABQ7I1P4_9MICR</name>
<dbReference type="Proteomes" id="UP001516464">
    <property type="component" value="Unassembled WGS sequence"/>
</dbReference>